<evidence type="ECO:0000313" key="5">
    <source>
        <dbReference type="Proteomes" id="UP000320333"/>
    </source>
</evidence>
<feature type="compositionally biased region" description="Polar residues" evidence="1">
    <location>
        <begin position="51"/>
        <end position="82"/>
    </location>
</feature>
<evidence type="ECO:0000313" key="4">
    <source>
        <dbReference type="EMBL" id="TPX73506.1"/>
    </source>
</evidence>
<organism evidence="4 5">
    <name type="scientific">Chytriomyces confervae</name>
    <dbReference type="NCBI Taxonomy" id="246404"/>
    <lineage>
        <taxon>Eukaryota</taxon>
        <taxon>Fungi</taxon>
        <taxon>Fungi incertae sedis</taxon>
        <taxon>Chytridiomycota</taxon>
        <taxon>Chytridiomycota incertae sedis</taxon>
        <taxon>Chytridiomycetes</taxon>
        <taxon>Chytridiales</taxon>
        <taxon>Chytriomycetaceae</taxon>
        <taxon>Chytriomyces</taxon>
    </lineage>
</organism>
<reference evidence="4 5" key="1">
    <citation type="journal article" date="2019" name="Sci. Rep.">
        <title>Comparative genomics of chytrid fungi reveal insights into the obligate biotrophic and pathogenic lifestyle of Synchytrium endobioticum.</title>
        <authorList>
            <person name="van de Vossenberg B.T.L.H."/>
            <person name="Warris S."/>
            <person name="Nguyen H.D.T."/>
            <person name="van Gent-Pelzer M.P.E."/>
            <person name="Joly D.L."/>
            <person name="van de Geest H.C."/>
            <person name="Bonants P.J.M."/>
            <person name="Smith D.S."/>
            <person name="Levesque C.A."/>
            <person name="van der Lee T.A.J."/>
        </authorList>
    </citation>
    <scope>NUCLEOTIDE SEQUENCE [LARGE SCALE GENOMIC DNA]</scope>
    <source>
        <strain evidence="4 5">CBS 675.73</strain>
    </source>
</reference>
<feature type="domain" description="NodB homology" evidence="3">
    <location>
        <begin position="177"/>
        <end position="357"/>
    </location>
</feature>
<proteinExistence type="predicted"/>
<keyword evidence="5" id="KW-1185">Reference proteome</keyword>
<dbReference type="Pfam" id="PF01522">
    <property type="entry name" value="Polysacc_deac_1"/>
    <property type="match status" value="1"/>
</dbReference>
<evidence type="ECO:0000259" key="3">
    <source>
        <dbReference type="PROSITE" id="PS51677"/>
    </source>
</evidence>
<dbReference type="GO" id="GO:0009272">
    <property type="term" value="P:fungal-type cell wall biogenesis"/>
    <property type="evidence" value="ECO:0007669"/>
    <property type="project" value="UniProtKB-ARBA"/>
</dbReference>
<dbReference type="Gene3D" id="3.20.20.370">
    <property type="entry name" value="Glycoside hydrolase/deacetylase"/>
    <property type="match status" value="1"/>
</dbReference>
<dbReference type="GO" id="GO:0004099">
    <property type="term" value="F:chitin deacetylase activity"/>
    <property type="evidence" value="ECO:0007669"/>
    <property type="project" value="UniProtKB-ARBA"/>
</dbReference>
<dbReference type="OrthoDB" id="407355at2759"/>
<accession>A0A507FE02</accession>
<dbReference type="PANTHER" id="PTHR10587">
    <property type="entry name" value="GLYCOSYL TRANSFERASE-RELATED"/>
    <property type="match status" value="1"/>
</dbReference>
<dbReference type="SUPFAM" id="SSF88713">
    <property type="entry name" value="Glycoside hydrolase/deacetylase"/>
    <property type="match status" value="1"/>
</dbReference>
<evidence type="ECO:0000256" key="1">
    <source>
        <dbReference type="SAM" id="MobiDB-lite"/>
    </source>
</evidence>
<dbReference type="AlphaFoldDB" id="A0A507FE02"/>
<comment type="caution">
    <text evidence="4">The sequence shown here is derived from an EMBL/GenBank/DDBJ whole genome shotgun (WGS) entry which is preliminary data.</text>
</comment>
<feature type="region of interest" description="Disordered" evidence="1">
    <location>
        <begin position="51"/>
        <end position="91"/>
    </location>
</feature>
<name>A0A507FE02_9FUNG</name>
<dbReference type="CDD" id="cd10958">
    <property type="entry name" value="CE4_NodB_like_2"/>
    <property type="match status" value="1"/>
</dbReference>
<dbReference type="PANTHER" id="PTHR10587:SF137">
    <property type="entry name" value="4-DEOXY-4-FORMAMIDO-L-ARABINOSE-PHOSPHOUNDECAPRENOL DEFORMYLASE ARND-RELATED"/>
    <property type="match status" value="1"/>
</dbReference>
<dbReference type="GO" id="GO:0005975">
    <property type="term" value="P:carbohydrate metabolic process"/>
    <property type="evidence" value="ECO:0007669"/>
    <property type="project" value="InterPro"/>
</dbReference>
<gene>
    <name evidence="4" type="ORF">CcCBS67573_g05210</name>
</gene>
<protein>
    <recommendedName>
        <fullName evidence="3">NodB homology domain-containing protein</fullName>
    </recommendedName>
</protein>
<dbReference type="STRING" id="246404.A0A507FE02"/>
<dbReference type="PROSITE" id="PS51677">
    <property type="entry name" value="NODB"/>
    <property type="match status" value="1"/>
</dbReference>
<dbReference type="Proteomes" id="UP000320333">
    <property type="component" value="Unassembled WGS sequence"/>
</dbReference>
<dbReference type="InterPro" id="IPR002509">
    <property type="entry name" value="NODB_dom"/>
</dbReference>
<dbReference type="EMBL" id="QEAP01000181">
    <property type="protein sequence ID" value="TPX73506.1"/>
    <property type="molecule type" value="Genomic_DNA"/>
</dbReference>
<evidence type="ECO:0000256" key="2">
    <source>
        <dbReference type="SAM" id="SignalP"/>
    </source>
</evidence>
<keyword evidence="2" id="KW-0732">Signal</keyword>
<feature type="chain" id="PRO_5021342505" description="NodB homology domain-containing protein" evidence="2">
    <location>
        <begin position="20"/>
        <end position="389"/>
    </location>
</feature>
<sequence length="389" mass="43161">MAMMMGGGAMALLSGAAMTFYFQPHRVIAVLAKQFPRIVWCLSAHVETVANASENSSRQPSRPSTPHPQTNEHNQPQSTPHVAQQSRSSSSKASMAWTELKGIVRVGSKLVQKSVEDLKAHVVVSQSSHSRVQSQEFMSSTELTEIQTIGDAELADLEEGRLQCLHETKRVPGVTDNVVALTIDDSPSEHTAEILDILKEHNAKATFFIIGQYVHRLADGHELLSRMVAEGHELGNHTMHDRPTVKLSRDEFLTELVQVDSMLEYHQPARDIKWFRPGSGVFTQEMCDVAESLGYRTILGCRFPVDTTSRDPRLNAWHVSSGIHPGAIVVLHDYRAWILDTLRILLPELTRKGYRVVNSSELYRLASADSHVPSEVVVDGPSDHSVAQL</sequence>
<dbReference type="InterPro" id="IPR011330">
    <property type="entry name" value="Glyco_hydro/deAcase_b/a-brl"/>
</dbReference>
<feature type="signal peptide" evidence="2">
    <location>
        <begin position="1"/>
        <end position="19"/>
    </location>
</feature>
<dbReference type="InterPro" id="IPR050248">
    <property type="entry name" value="Polysacc_deacetylase_ArnD"/>
</dbReference>